<feature type="transmembrane region" description="Helical" evidence="5">
    <location>
        <begin position="119"/>
        <end position="140"/>
    </location>
</feature>
<keyword evidence="3 5" id="KW-1133">Transmembrane helix</keyword>
<evidence type="ECO:0000256" key="4">
    <source>
        <dbReference type="ARBA" id="ARBA00023136"/>
    </source>
</evidence>
<dbReference type="PANTHER" id="PTHR43847">
    <property type="entry name" value="BLL3993 PROTEIN"/>
    <property type="match status" value="1"/>
</dbReference>
<comment type="subcellular location">
    <subcellularLocation>
        <location evidence="1">Membrane</location>
        <topology evidence="1">Multi-pass membrane protein</topology>
    </subcellularLocation>
</comment>
<dbReference type="InterPro" id="IPR052527">
    <property type="entry name" value="Metal_cation-efflux_comp"/>
</dbReference>
<proteinExistence type="predicted"/>
<evidence type="ECO:0008006" key="7">
    <source>
        <dbReference type="Google" id="ProtNLM"/>
    </source>
</evidence>
<dbReference type="AlphaFoldDB" id="A0A644WNL5"/>
<feature type="transmembrane region" description="Helical" evidence="5">
    <location>
        <begin position="21"/>
        <end position="43"/>
    </location>
</feature>
<evidence type="ECO:0000256" key="1">
    <source>
        <dbReference type="ARBA" id="ARBA00004141"/>
    </source>
</evidence>
<name>A0A644WNL5_9ZZZZ</name>
<dbReference type="InterPro" id="IPR007269">
    <property type="entry name" value="ICMT_MeTrfase"/>
</dbReference>
<dbReference type="EMBL" id="VSSQ01001124">
    <property type="protein sequence ID" value="MPM05352.1"/>
    <property type="molecule type" value="Genomic_DNA"/>
</dbReference>
<comment type="caution">
    <text evidence="6">The sequence shown here is derived from an EMBL/GenBank/DDBJ whole genome shotgun (WGS) entry which is preliminary data.</text>
</comment>
<dbReference type="PANTHER" id="PTHR43847:SF1">
    <property type="entry name" value="BLL3993 PROTEIN"/>
    <property type="match status" value="1"/>
</dbReference>
<gene>
    <name evidence="6" type="ORF">SDC9_51640</name>
</gene>
<keyword evidence="2 5" id="KW-0812">Transmembrane</keyword>
<dbReference type="PROSITE" id="PS50244">
    <property type="entry name" value="S5A_REDUCTASE"/>
    <property type="match status" value="1"/>
</dbReference>
<organism evidence="6">
    <name type="scientific">bioreactor metagenome</name>
    <dbReference type="NCBI Taxonomy" id="1076179"/>
    <lineage>
        <taxon>unclassified sequences</taxon>
        <taxon>metagenomes</taxon>
        <taxon>ecological metagenomes</taxon>
    </lineage>
</organism>
<dbReference type="GO" id="GO:0016020">
    <property type="term" value="C:membrane"/>
    <property type="evidence" value="ECO:0007669"/>
    <property type="project" value="UniProtKB-SubCell"/>
</dbReference>
<evidence type="ECO:0000313" key="6">
    <source>
        <dbReference type="EMBL" id="MPM05352.1"/>
    </source>
</evidence>
<dbReference type="Pfam" id="PF04140">
    <property type="entry name" value="ICMT"/>
    <property type="match status" value="1"/>
</dbReference>
<dbReference type="Gene3D" id="1.20.120.1630">
    <property type="match status" value="1"/>
</dbReference>
<feature type="transmembrane region" description="Helical" evidence="5">
    <location>
        <begin position="89"/>
        <end position="107"/>
    </location>
</feature>
<feature type="transmembrane region" description="Helical" evidence="5">
    <location>
        <begin position="49"/>
        <end position="68"/>
    </location>
</feature>
<sequence length="239" mass="27164">MIFTLNVSLRLINNNTMKASLFIKQMAGTLIFYTVIFVSAGRFFYWPGLVYLFLGISMMIVGFTILRPDRELMEERSKPGEGAKKWDKLILGLSFLATIAMYCVAGLDSGRYQWSPEFHVSLFVSGIALTFAGQLLFLIAQKQNRFFSSTVRIQSERGHTVCDKGLYKFVRHPAYFGSVIQAAGFPLLFGSLWSIIPVAVLIVLLVVRTALEDRTLINELEGYPGYTKKTRFRLIPYIW</sequence>
<dbReference type="GO" id="GO:0004671">
    <property type="term" value="F:protein C-terminal S-isoprenylcysteine carboxyl O-methyltransferase activity"/>
    <property type="evidence" value="ECO:0007669"/>
    <property type="project" value="InterPro"/>
</dbReference>
<protein>
    <recommendedName>
        <fullName evidence="7">Steroid 5-alpha reductase C-terminal domain-containing protein</fullName>
    </recommendedName>
</protein>
<accession>A0A644WNL5</accession>
<reference evidence="6" key="1">
    <citation type="submission" date="2019-08" db="EMBL/GenBank/DDBJ databases">
        <authorList>
            <person name="Kucharzyk K."/>
            <person name="Murdoch R.W."/>
            <person name="Higgins S."/>
            <person name="Loffler F."/>
        </authorList>
    </citation>
    <scope>NUCLEOTIDE SEQUENCE</scope>
</reference>
<keyword evidence="4 5" id="KW-0472">Membrane</keyword>
<evidence type="ECO:0000256" key="2">
    <source>
        <dbReference type="ARBA" id="ARBA00022692"/>
    </source>
</evidence>
<evidence type="ECO:0000256" key="5">
    <source>
        <dbReference type="SAM" id="Phobius"/>
    </source>
</evidence>
<feature type="transmembrane region" description="Helical" evidence="5">
    <location>
        <begin position="174"/>
        <end position="207"/>
    </location>
</feature>
<evidence type="ECO:0000256" key="3">
    <source>
        <dbReference type="ARBA" id="ARBA00022989"/>
    </source>
</evidence>